<dbReference type="AlphaFoldDB" id="R0K4F1"/>
<dbReference type="RefSeq" id="XP_008028989.1">
    <property type="nucleotide sequence ID" value="XM_008030798.1"/>
</dbReference>
<protein>
    <submittedName>
        <fullName evidence="2">Uncharacterized protein</fullName>
    </submittedName>
</protein>
<evidence type="ECO:0000313" key="2">
    <source>
        <dbReference type="EMBL" id="EOA83207.1"/>
    </source>
</evidence>
<evidence type="ECO:0000313" key="3">
    <source>
        <dbReference type="Proteomes" id="UP000016935"/>
    </source>
</evidence>
<dbReference type="GeneID" id="19399202"/>
<dbReference type="HOGENOM" id="CLU_3107920_0_0_1"/>
<evidence type="ECO:0000256" key="1">
    <source>
        <dbReference type="SAM" id="MobiDB-lite"/>
    </source>
</evidence>
<organism evidence="2 3">
    <name type="scientific">Exserohilum turcicum (strain 28A)</name>
    <name type="common">Northern leaf blight fungus</name>
    <name type="synonym">Setosphaeria turcica</name>
    <dbReference type="NCBI Taxonomy" id="671987"/>
    <lineage>
        <taxon>Eukaryota</taxon>
        <taxon>Fungi</taxon>
        <taxon>Dikarya</taxon>
        <taxon>Ascomycota</taxon>
        <taxon>Pezizomycotina</taxon>
        <taxon>Dothideomycetes</taxon>
        <taxon>Pleosporomycetidae</taxon>
        <taxon>Pleosporales</taxon>
        <taxon>Pleosporineae</taxon>
        <taxon>Pleosporaceae</taxon>
        <taxon>Exserohilum</taxon>
    </lineage>
</organism>
<proteinExistence type="predicted"/>
<keyword evidence="3" id="KW-1185">Reference proteome</keyword>
<dbReference type="EMBL" id="KB908833">
    <property type="protein sequence ID" value="EOA83207.1"/>
    <property type="molecule type" value="Genomic_DNA"/>
</dbReference>
<reference evidence="2 3" key="1">
    <citation type="journal article" date="2012" name="PLoS Pathog.">
        <title>Diverse lifestyles and strategies of plant pathogenesis encoded in the genomes of eighteen Dothideomycetes fungi.</title>
        <authorList>
            <person name="Ohm R.A."/>
            <person name="Feau N."/>
            <person name="Henrissat B."/>
            <person name="Schoch C.L."/>
            <person name="Horwitz B.A."/>
            <person name="Barry K.W."/>
            <person name="Condon B.J."/>
            <person name="Copeland A.C."/>
            <person name="Dhillon B."/>
            <person name="Glaser F."/>
            <person name="Hesse C.N."/>
            <person name="Kosti I."/>
            <person name="LaButti K."/>
            <person name="Lindquist E.A."/>
            <person name="Lucas S."/>
            <person name="Salamov A.A."/>
            <person name="Bradshaw R.E."/>
            <person name="Ciuffetti L."/>
            <person name="Hamelin R.C."/>
            <person name="Kema G.H.J."/>
            <person name="Lawrence C."/>
            <person name="Scott J.A."/>
            <person name="Spatafora J.W."/>
            <person name="Turgeon B.G."/>
            <person name="de Wit P.J.G.M."/>
            <person name="Zhong S."/>
            <person name="Goodwin S.B."/>
            <person name="Grigoriev I.V."/>
        </authorList>
    </citation>
    <scope>NUCLEOTIDE SEQUENCE [LARGE SCALE GENOMIC DNA]</scope>
    <source>
        <strain evidence="3">28A</strain>
    </source>
</reference>
<reference evidence="2 3" key="2">
    <citation type="journal article" date="2013" name="PLoS Genet.">
        <title>Comparative genome structure, secondary metabolite, and effector coding capacity across Cochliobolus pathogens.</title>
        <authorList>
            <person name="Condon B.J."/>
            <person name="Leng Y."/>
            <person name="Wu D."/>
            <person name="Bushley K.E."/>
            <person name="Ohm R.A."/>
            <person name="Otillar R."/>
            <person name="Martin J."/>
            <person name="Schackwitz W."/>
            <person name="Grimwood J."/>
            <person name="MohdZainudin N."/>
            <person name="Xue C."/>
            <person name="Wang R."/>
            <person name="Manning V.A."/>
            <person name="Dhillon B."/>
            <person name="Tu Z.J."/>
            <person name="Steffenson B.J."/>
            <person name="Salamov A."/>
            <person name="Sun H."/>
            <person name="Lowry S."/>
            <person name="LaButti K."/>
            <person name="Han J."/>
            <person name="Copeland A."/>
            <person name="Lindquist E."/>
            <person name="Barry K."/>
            <person name="Schmutz J."/>
            <person name="Baker S.E."/>
            <person name="Ciuffetti L.M."/>
            <person name="Grigoriev I.V."/>
            <person name="Zhong S."/>
            <person name="Turgeon B.G."/>
        </authorList>
    </citation>
    <scope>NUCLEOTIDE SEQUENCE [LARGE SCALE GENOMIC DNA]</scope>
    <source>
        <strain evidence="3">28A</strain>
    </source>
</reference>
<sequence>MSGLGAHQLGTTAPHDESREVEAGSTPSPRDVIGPARPRDYDFWRDGPRRL</sequence>
<feature type="region of interest" description="Disordered" evidence="1">
    <location>
        <begin position="1"/>
        <end position="51"/>
    </location>
</feature>
<accession>R0K4F1</accession>
<gene>
    <name evidence="2" type="ORF">SETTUDRAFT_164658</name>
</gene>
<dbReference type="Proteomes" id="UP000016935">
    <property type="component" value="Unassembled WGS sequence"/>
</dbReference>
<name>R0K4F1_EXST2</name>
<feature type="compositionally biased region" description="Basic and acidic residues" evidence="1">
    <location>
        <begin position="37"/>
        <end position="51"/>
    </location>
</feature>